<protein>
    <submittedName>
        <fullName evidence="1">TIGR00725 family protein</fullName>
    </submittedName>
</protein>
<dbReference type="Proteomes" id="UP000179034">
    <property type="component" value="Unassembled WGS sequence"/>
</dbReference>
<organism evidence="1 2">
    <name type="scientific">Candidatus Glassbacteria bacterium RBG_16_58_8</name>
    <dbReference type="NCBI Taxonomy" id="1817866"/>
    <lineage>
        <taxon>Bacteria</taxon>
        <taxon>Candidatus Glassiibacteriota</taxon>
    </lineage>
</organism>
<dbReference type="Pfam" id="PF18306">
    <property type="entry name" value="LDcluster4"/>
    <property type="match status" value="1"/>
</dbReference>
<dbReference type="AlphaFoldDB" id="A0A1F5YCF0"/>
<dbReference type="EMBL" id="MFIW01000079">
    <property type="protein sequence ID" value="OGF97541.1"/>
    <property type="molecule type" value="Genomic_DNA"/>
</dbReference>
<dbReference type="Gene3D" id="3.40.50.450">
    <property type="match status" value="1"/>
</dbReference>
<evidence type="ECO:0000313" key="2">
    <source>
        <dbReference type="Proteomes" id="UP000179034"/>
    </source>
</evidence>
<dbReference type="PANTHER" id="PTHR43393:SF3">
    <property type="entry name" value="LYSINE DECARBOXYLASE-LIKE PROTEIN"/>
    <property type="match status" value="1"/>
</dbReference>
<dbReference type="SUPFAM" id="SSF102405">
    <property type="entry name" value="MCP/YpsA-like"/>
    <property type="match status" value="1"/>
</dbReference>
<reference evidence="1 2" key="1">
    <citation type="journal article" date="2016" name="Nat. Commun.">
        <title>Thousands of microbial genomes shed light on interconnected biogeochemical processes in an aquifer system.</title>
        <authorList>
            <person name="Anantharaman K."/>
            <person name="Brown C.T."/>
            <person name="Hug L.A."/>
            <person name="Sharon I."/>
            <person name="Castelle C.J."/>
            <person name="Probst A.J."/>
            <person name="Thomas B.C."/>
            <person name="Singh A."/>
            <person name="Wilkins M.J."/>
            <person name="Karaoz U."/>
            <person name="Brodie E.L."/>
            <person name="Williams K.H."/>
            <person name="Hubbard S.S."/>
            <person name="Banfield J.F."/>
        </authorList>
    </citation>
    <scope>NUCLEOTIDE SEQUENCE [LARGE SCALE GENOMIC DNA]</scope>
</reference>
<dbReference type="PANTHER" id="PTHR43393">
    <property type="entry name" value="CYTOKININ RIBOSIDE 5'-MONOPHOSPHATE PHOSPHORIBOHYDROLASE"/>
    <property type="match status" value="1"/>
</dbReference>
<dbReference type="GO" id="GO:0005829">
    <property type="term" value="C:cytosol"/>
    <property type="evidence" value="ECO:0007669"/>
    <property type="project" value="TreeGrafter"/>
</dbReference>
<accession>A0A1F5YCF0</accession>
<comment type="caution">
    <text evidence="1">The sequence shown here is derived from an EMBL/GenBank/DDBJ whole genome shotgun (WGS) entry which is preliminary data.</text>
</comment>
<name>A0A1F5YCF0_9BACT</name>
<dbReference type="InterPro" id="IPR052341">
    <property type="entry name" value="LOG_family_nucleotidases"/>
</dbReference>
<proteinExistence type="predicted"/>
<dbReference type="InterPro" id="IPR005268">
    <property type="entry name" value="CHP00725"/>
</dbReference>
<evidence type="ECO:0000313" key="1">
    <source>
        <dbReference type="EMBL" id="OGF97541.1"/>
    </source>
</evidence>
<dbReference type="NCBIfam" id="TIGR00725">
    <property type="entry name" value="TIGR00725 family protein"/>
    <property type="match status" value="1"/>
</dbReference>
<gene>
    <name evidence="1" type="ORF">A2Z06_04770</name>
</gene>
<dbReference type="InterPro" id="IPR041164">
    <property type="entry name" value="LDcluster4"/>
</dbReference>
<sequence>MTIGVIGSSAGDDEEEALAEDVGARIAERGAILVCGGMGGVMEAACRGARAKGGMTIGILPGSEKGSGNRHLDIVIPTGMGYARNALVVLAADGAIAVGGMFGTLTEIAYCHIYGIPVVGLRTWSLKESRFPAGLSIFTTPAEAAQAIFRKIEEGK</sequence>